<dbReference type="RefSeq" id="XP_004351768.1">
    <property type="nucleotide sequence ID" value="XM_004351716.1"/>
</dbReference>
<dbReference type="AlphaFoldDB" id="F4Q8M9"/>
<dbReference type="Proteomes" id="UP000007797">
    <property type="component" value="Unassembled WGS sequence"/>
</dbReference>
<dbReference type="GeneID" id="14867212"/>
<dbReference type="OrthoDB" id="19100at2759"/>
<evidence type="ECO:0000313" key="2">
    <source>
        <dbReference type="Proteomes" id="UP000007797"/>
    </source>
</evidence>
<organism evidence="1 2">
    <name type="scientific">Cavenderia fasciculata</name>
    <name type="common">Slime mold</name>
    <name type="synonym">Dictyostelium fasciculatum</name>
    <dbReference type="NCBI Taxonomy" id="261658"/>
    <lineage>
        <taxon>Eukaryota</taxon>
        <taxon>Amoebozoa</taxon>
        <taxon>Evosea</taxon>
        <taxon>Eumycetozoa</taxon>
        <taxon>Dictyostelia</taxon>
        <taxon>Acytosteliales</taxon>
        <taxon>Cavenderiaceae</taxon>
        <taxon>Cavenderia</taxon>
    </lineage>
</organism>
<gene>
    <name evidence="1" type="primary">sep15</name>
    <name evidence="1" type="ORF">DFA_09871</name>
</gene>
<dbReference type="KEGG" id="dfa:DFA_09871"/>
<dbReference type="PANTHER" id="PTHR13077:SF6">
    <property type="entry name" value="SELENOPROTEIN F"/>
    <property type="match status" value="1"/>
</dbReference>
<dbReference type="GO" id="GO:0016491">
    <property type="term" value="F:oxidoreductase activity"/>
    <property type="evidence" value="ECO:0007669"/>
    <property type="project" value="TreeGrafter"/>
</dbReference>
<accession>F4Q8M9</accession>
<evidence type="ECO:0000313" key="1">
    <source>
        <dbReference type="EMBL" id="EGG15048.1"/>
    </source>
</evidence>
<keyword evidence="2" id="KW-1185">Reference proteome</keyword>
<dbReference type="PANTHER" id="PTHR13077">
    <property type="entry name" value="SELENOPROTEIN F"/>
    <property type="match status" value="1"/>
</dbReference>
<sequence length="120" mass="13260">MKRKEFGPLFSSDVVGGGGGGLGLKMRNHQFMMFLCLLFVSSIQCITPPSSNFNSHNGGLSKLNCHDLGFTDSLLCSSCTDFEEFVADPSLVEECKNCCAQEAKTEKVRHSLSLYFLFIY</sequence>
<name>F4Q8M9_CACFS</name>
<reference evidence="2" key="1">
    <citation type="journal article" date="2011" name="Genome Res.">
        <title>Phylogeny-wide analysis of social amoeba genomes highlights ancient origins for complex intercellular communication.</title>
        <authorList>
            <person name="Heidel A.J."/>
            <person name="Lawal H.M."/>
            <person name="Felder M."/>
            <person name="Schilde C."/>
            <person name="Helps N.R."/>
            <person name="Tunggal B."/>
            <person name="Rivero F."/>
            <person name="John U."/>
            <person name="Schleicher M."/>
            <person name="Eichinger L."/>
            <person name="Platzer M."/>
            <person name="Noegel A.A."/>
            <person name="Schaap P."/>
            <person name="Gloeckner G."/>
        </authorList>
    </citation>
    <scope>NUCLEOTIDE SEQUENCE [LARGE SCALE GENOMIC DNA]</scope>
    <source>
        <strain evidence="2">SH3</strain>
    </source>
</reference>
<dbReference type="EMBL" id="GL883026">
    <property type="protein sequence ID" value="EGG15048.1"/>
    <property type="molecule type" value="Genomic_DNA"/>
</dbReference>
<dbReference type="GO" id="GO:0005788">
    <property type="term" value="C:endoplasmic reticulum lumen"/>
    <property type="evidence" value="ECO:0007669"/>
    <property type="project" value="TreeGrafter"/>
</dbReference>
<proteinExistence type="predicted"/>
<dbReference type="InterPro" id="IPR039992">
    <property type="entry name" value="Sep15_SelM"/>
</dbReference>
<protein>
    <submittedName>
        <fullName evidence="1">15 kDa selenoprotein</fullName>
    </submittedName>
</protein>